<keyword evidence="3" id="KW-1185">Reference proteome</keyword>
<dbReference type="Proteomes" id="UP000027238">
    <property type="component" value="Unassembled WGS sequence"/>
</dbReference>
<reference evidence="3" key="1">
    <citation type="journal article" date="2014" name="Genome Announc.">
        <title>Draft genome sequence of Colletotrichum sublineola, a destructive pathogen of cultivated sorghum.</title>
        <authorList>
            <person name="Baroncelli R."/>
            <person name="Sanz-Martin J.M."/>
            <person name="Rech G.E."/>
            <person name="Sukno S.A."/>
            <person name="Thon M.R."/>
        </authorList>
    </citation>
    <scope>NUCLEOTIDE SEQUENCE [LARGE SCALE GENOMIC DNA]</scope>
    <source>
        <strain evidence="3">TX430BB</strain>
    </source>
</reference>
<dbReference type="EMBL" id="JMSE01000697">
    <property type="protein sequence ID" value="KDN68231.1"/>
    <property type="molecule type" value="Genomic_DNA"/>
</dbReference>
<evidence type="ECO:0000313" key="3">
    <source>
        <dbReference type="Proteomes" id="UP000027238"/>
    </source>
</evidence>
<dbReference type="PANTHER" id="PTHR33112">
    <property type="entry name" value="DOMAIN PROTEIN, PUTATIVE-RELATED"/>
    <property type="match status" value="1"/>
</dbReference>
<comment type="caution">
    <text evidence="2">The sequence shown here is derived from an EMBL/GenBank/DDBJ whole genome shotgun (WGS) entry which is preliminary data.</text>
</comment>
<dbReference type="HOGENOM" id="CLU_002639_7_2_1"/>
<protein>
    <recommendedName>
        <fullName evidence="1">Heterokaryon incompatibility domain-containing protein</fullName>
    </recommendedName>
</protein>
<dbReference type="Pfam" id="PF06985">
    <property type="entry name" value="HET"/>
    <property type="match status" value="1"/>
</dbReference>
<evidence type="ECO:0000259" key="1">
    <source>
        <dbReference type="Pfam" id="PF06985"/>
    </source>
</evidence>
<proteinExistence type="predicted"/>
<dbReference type="InterPro" id="IPR010730">
    <property type="entry name" value="HET"/>
</dbReference>
<accession>A0A066XR63</accession>
<dbReference type="OMA" id="IESISWP"/>
<dbReference type="STRING" id="1173701.A0A066XR63"/>
<dbReference type="OrthoDB" id="5125733at2759"/>
<dbReference type="AlphaFoldDB" id="A0A066XR63"/>
<dbReference type="eggNOG" id="ENOG502R41Z">
    <property type="taxonomic scope" value="Eukaryota"/>
</dbReference>
<evidence type="ECO:0000313" key="2">
    <source>
        <dbReference type="EMBL" id="KDN68231.1"/>
    </source>
</evidence>
<feature type="domain" description="Heterokaryon incompatibility" evidence="1">
    <location>
        <begin position="143"/>
        <end position="303"/>
    </location>
</feature>
<gene>
    <name evidence="2" type="ORF">CSUB01_09242</name>
</gene>
<organism evidence="2 3">
    <name type="scientific">Colletotrichum sublineola</name>
    <name type="common">Sorghum anthracnose fungus</name>
    <dbReference type="NCBI Taxonomy" id="1173701"/>
    <lineage>
        <taxon>Eukaryota</taxon>
        <taxon>Fungi</taxon>
        <taxon>Dikarya</taxon>
        <taxon>Ascomycota</taxon>
        <taxon>Pezizomycotina</taxon>
        <taxon>Sordariomycetes</taxon>
        <taxon>Hypocreomycetidae</taxon>
        <taxon>Glomerellales</taxon>
        <taxon>Glomerellaceae</taxon>
        <taxon>Colletotrichum</taxon>
        <taxon>Colletotrichum graminicola species complex</taxon>
    </lineage>
</organism>
<sequence length="664" mass="75436">MVGKLRVHRLTRRFGNETTFLRLMPDIISISVEKGSSKQRDCQVSQVWLISDFWRKTLEPNLVTLHYRRLNNVQLGFPSQLDPGSKTHVDILLEWVKTCDNRHPLPVDEPFLPTRLLAVGNEQGSRVQLICSSNQGIPKTETYVALSHRWGSPDQKQPPDVRFASTTKENINKIMNGGVDDVDLPKTFRDAVTMTRKLRIPYLWIDSLCIMQKSGNGEDEEAKADWEREAKLMERVFSSAYLTIAASCAEHKFHGFLHPRILRQTVTMRADDGARFHVCEVIDNFDLDVEQGELNKRAWVLQERALSRRTIHFTQNQTYWECGEGIRCETFTKTENRKASFLGDSNFPYSVKSHKQGRQLQHYQGLYERYSTLGLSYDTDRPMAISGLEKRLMSALESAGGFGVFQTNFHRDLLWQRRNSESTLKRIDFGTANHAKIPSWSWMAYSGEIRYMNVPFDDILRADDIQSPFQALSPGVSYTDADPWGRAELRAPVHTIAVQKPDWLILDEPERQLVRPLRCVIVGKSKHHKTEQPTCYVLVVSPAGKEGNKHLFERVGVAYLRAEEIVCQEATVLGNTFDRVSDGFKYVTLPLAWILHTIIPMKSAQGKFGITGIDISRRGDGWAEVIVSLASSGDSVGGNRRRAMLLVKPDDSSKVEKAGGSIRI</sequence>
<name>A0A066XR63_COLSU</name>
<dbReference type="PANTHER" id="PTHR33112:SF10">
    <property type="entry name" value="TOL"/>
    <property type="match status" value="1"/>
</dbReference>